<feature type="compositionally biased region" description="Low complexity" evidence="1">
    <location>
        <begin position="14"/>
        <end position="25"/>
    </location>
</feature>
<dbReference type="OrthoDB" id="6022640at2759"/>
<comment type="caution">
    <text evidence="2">The sequence shown here is derived from an EMBL/GenBank/DDBJ whole genome shotgun (WGS) entry which is preliminary data.</text>
</comment>
<organism evidence="2 3">
    <name type="scientific">Paramuricea clavata</name>
    <name type="common">Red gorgonian</name>
    <name type="synonym">Violescent sea-whip</name>
    <dbReference type="NCBI Taxonomy" id="317549"/>
    <lineage>
        <taxon>Eukaryota</taxon>
        <taxon>Metazoa</taxon>
        <taxon>Cnidaria</taxon>
        <taxon>Anthozoa</taxon>
        <taxon>Octocorallia</taxon>
        <taxon>Malacalcyonacea</taxon>
        <taxon>Plexauridae</taxon>
        <taxon>Paramuricea</taxon>
    </lineage>
</organism>
<evidence type="ECO:0000313" key="3">
    <source>
        <dbReference type="Proteomes" id="UP001152795"/>
    </source>
</evidence>
<feature type="compositionally biased region" description="Low complexity" evidence="1">
    <location>
        <begin position="136"/>
        <end position="145"/>
    </location>
</feature>
<dbReference type="PANTHER" id="PTHR22443">
    <property type="entry name" value="NON-SPECIFIC LETHAL 1, ISOFORM M"/>
    <property type="match status" value="1"/>
</dbReference>
<dbReference type="EMBL" id="CACRXK020011012">
    <property type="protein sequence ID" value="CAB4020547.1"/>
    <property type="molecule type" value="Genomic_DNA"/>
</dbReference>
<accession>A0A6S7IRW5</accession>
<name>A0A6S7IRW5_PARCT</name>
<feature type="region of interest" description="Disordered" evidence="1">
    <location>
        <begin position="1"/>
        <end position="32"/>
    </location>
</feature>
<evidence type="ECO:0000313" key="2">
    <source>
        <dbReference type="EMBL" id="CAB4020547.1"/>
    </source>
</evidence>
<dbReference type="GO" id="GO:0044545">
    <property type="term" value="C:NSL complex"/>
    <property type="evidence" value="ECO:0007669"/>
    <property type="project" value="TreeGrafter"/>
</dbReference>
<protein>
    <submittedName>
        <fullName evidence="2">Uncharacterized protein</fullName>
    </submittedName>
</protein>
<feature type="non-terminal residue" evidence="2">
    <location>
        <position position="1"/>
    </location>
</feature>
<proteinExistence type="predicted"/>
<feature type="region of interest" description="Disordered" evidence="1">
    <location>
        <begin position="136"/>
        <end position="181"/>
    </location>
</feature>
<dbReference type="PANTHER" id="PTHR22443:SF18">
    <property type="entry name" value="NON-SPECIFIC LETHAL 1, ISOFORM M"/>
    <property type="match status" value="1"/>
</dbReference>
<feature type="compositionally biased region" description="Polar residues" evidence="1">
    <location>
        <begin position="302"/>
        <end position="314"/>
    </location>
</feature>
<keyword evidence="3" id="KW-1185">Reference proteome</keyword>
<feature type="compositionally biased region" description="Polar residues" evidence="1">
    <location>
        <begin position="252"/>
        <end position="272"/>
    </location>
</feature>
<sequence>MAQMAPALAETAASPSSNRNISSSSVQNPLRETYIEEGRTIDNSKLQIKSTTSHHNGFCRSMAKSNIKSSAGKRVLDESHKLNNLPDTVNNTPESTKLRKLDSQIVPVASCGENTNAREQIQPISARKETLISTPTRIPITTTKTCGSNSPRNRSSCQTSDNKSDDESRQRHLFPCPKPSPRLLLEKKVKNVGLSQARIAARCRKLERRLRTLQSRQLETHVTDQLQSFALNRRKSQQASSRQKHEQPKQDLLTQPSSQLQEETSSSDTPSKSLARIGEELPSNASSGQKNVGKHTELGENNLKSESGRNISSNNDKEAEGNAARTLVCQLELAEHVGDSDATECSSGAESCDEMDFNIANTESKAKGSSSPLTQFYSDRGSIASKWTWLRSQVIDIERRIRRCEETYKAVRVKKTPIHLDKQRHVVDNKVMVSMANKSANDLLVDTANMLNNRKVHPDLSSSMILNSITPDNAFPRNSNIPLLAEKDKMNLHLNAQKSSIQHDNDHINSCTAARTRSVQQWQKRKLFNLSKIEKPSASMLCSCGDSWTPCVLCRRSSPNLPKLTQRQDIRDRVALVDLSYHPVLSFES</sequence>
<reference evidence="2" key="1">
    <citation type="submission" date="2020-04" db="EMBL/GenBank/DDBJ databases">
        <authorList>
            <person name="Alioto T."/>
            <person name="Alioto T."/>
            <person name="Gomez Garrido J."/>
        </authorList>
    </citation>
    <scope>NUCLEOTIDE SEQUENCE</scope>
    <source>
        <strain evidence="2">A484AB</strain>
    </source>
</reference>
<gene>
    <name evidence="2" type="ORF">PACLA_8A088250</name>
</gene>
<feature type="region of interest" description="Disordered" evidence="1">
    <location>
        <begin position="229"/>
        <end position="320"/>
    </location>
</feature>
<dbReference type="GO" id="GO:0035035">
    <property type="term" value="F:histone acetyltransferase binding"/>
    <property type="evidence" value="ECO:0007669"/>
    <property type="project" value="TreeGrafter"/>
</dbReference>
<evidence type="ECO:0000256" key="1">
    <source>
        <dbReference type="SAM" id="MobiDB-lite"/>
    </source>
</evidence>
<dbReference type="InterPro" id="IPR026180">
    <property type="entry name" value="NSL1"/>
</dbReference>
<dbReference type="Proteomes" id="UP001152795">
    <property type="component" value="Unassembled WGS sequence"/>
</dbReference>
<dbReference type="AlphaFoldDB" id="A0A6S7IRW5"/>
<feature type="compositionally biased region" description="Polar residues" evidence="1">
    <location>
        <begin position="146"/>
        <end position="161"/>
    </location>
</feature>